<keyword evidence="4 9" id="KW-0997">Cell inner membrane</keyword>
<dbReference type="EMBL" id="FRCK01000002">
    <property type="protein sequence ID" value="SHL97613.1"/>
    <property type="molecule type" value="Genomic_DNA"/>
</dbReference>
<gene>
    <name evidence="11" type="ORF">SAMN05444389_102457</name>
</gene>
<evidence type="ECO:0000256" key="4">
    <source>
        <dbReference type="ARBA" id="ARBA00022519"/>
    </source>
</evidence>
<dbReference type="Pfam" id="PF04290">
    <property type="entry name" value="DctQ"/>
    <property type="match status" value="1"/>
</dbReference>
<dbReference type="GO" id="GO:0022857">
    <property type="term" value="F:transmembrane transporter activity"/>
    <property type="evidence" value="ECO:0007669"/>
    <property type="project" value="UniProtKB-UniRule"/>
</dbReference>
<proteinExistence type="inferred from homology"/>
<evidence type="ECO:0000256" key="3">
    <source>
        <dbReference type="ARBA" id="ARBA00022475"/>
    </source>
</evidence>
<evidence type="ECO:0000256" key="6">
    <source>
        <dbReference type="ARBA" id="ARBA00022989"/>
    </source>
</evidence>
<evidence type="ECO:0000256" key="9">
    <source>
        <dbReference type="RuleBase" id="RU369079"/>
    </source>
</evidence>
<protein>
    <recommendedName>
        <fullName evidence="9">TRAP transporter small permease protein</fullName>
    </recommendedName>
</protein>
<name>A0A1M7F0X4_9RHOB</name>
<dbReference type="STRING" id="53463.SAMN05444389_102457"/>
<keyword evidence="2 9" id="KW-0813">Transport</keyword>
<dbReference type="PANTHER" id="PTHR35011:SF2">
    <property type="entry name" value="2,3-DIKETO-L-GULONATE TRAP TRANSPORTER SMALL PERMEASE PROTEIN YIAM"/>
    <property type="match status" value="1"/>
</dbReference>
<evidence type="ECO:0000313" key="11">
    <source>
        <dbReference type="EMBL" id="SHL97613.1"/>
    </source>
</evidence>
<dbReference type="InterPro" id="IPR007387">
    <property type="entry name" value="TRAP_DctQ"/>
</dbReference>
<dbReference type="InterPro" id="IPR055348">
    <property type="entry name" value="DctQ"/>
</dbReference>
<feature type="domain" description="Tripartite ATP-independent periplasmic transporters DctQ component" evidence="10">
    <location>
        <begin position="20"/>
        <end position="144"/>
    </location>
</feature>
<evidence type="ECO:0000256" key="7">
    <source>
        <dbReference type="ARBA" id="ARBA00023136"/>
    </source>
</evidence>
<organism evidence="11 12">
    <name type="scientific">Paracoccus solventivorans</name>
    <dbReference type="NCBI Taxonomy" id="53463"/>
    <lineage>
        <taxon>Bacteria</taxon>
        <taxon>Pseudomonadati</taxon>
        <taxon>Pseudomonadota</taxon>
        <taxon>Alphaproteobacteria</taxon>
        <taxon>Rhodobacterales</taxon>
        <taxon>Paracoccaceae</taxon>
        <taxon>Paracoccus</taxon>
    </lineage>
</organism>
<dbReference type="PANTHER" id="PTHR35011">
    <property type="entry name" value="2,3-DIKETO-L-GULONATE TRAP TRANSPORTER SMALL PERMEASE PROTEIN YIAM"/>
    <property type="match status" value="1"/>
</dbReference>
<feature type="transmembrane region" description="Helical" evidence="9">
    <location>
        <begin position="7"/>
        <end position="31"/>
    </location>
</feature>
<keyword evidence="12" id="KW-1185">Reference proteome</keyword>
<comment type="subunit">
    <text evidence="9">The complex comprises the extracytoplasmic solute receptor protein and the two transmembrane proteins.</text>
</comment>
<keyword evidence="7 9" id="KW-0472">Membrane</keyword>
<evidence type="ECO:0000256" key="5">
    <source>
        <dbReference type="ARBA" id="ARBA00022692"/>
    </source>
</evidence>
<keyword evidence="5 9" id="KW-0812">Transmembrane</keyword>
<feature type="transmembrane region" description="Helical" evidence="9">
    <location>
        <begin position="82"/>
        <end position="102"/>
    </location>
</feature>
<feature type="transmembrane region" description="Helical" evidence="9">
    <location>
        <begin position="122"/>
        <end position="141"/>
    </location>
</feature>
<dbReference type="GO" id="GO:0015740">
    <property type="term" value="P:C4-dicarboxylate transport"/>
    <property type="evidence" value="ECO:0007669"/>
    <property type="project" value="TreeGrafter"/>
</dbReference>
<dbReference type="Proteomes" id="UP000184444">
    <property type="component" value="Unassembled WGS sequence"/>
</dbReference>
<comment type="subcellular location">
    <subcellularLocation>
        <location evidence="1 9">Cell inner membrane</location>
        <topology evidence="1 9">Multi-pass membrane protein</topology>
    </subcellularLocation>
</comment>
<evidence type="ECO:0000256" key="8">
    <source>
        <dbReference type="ARBA" id="ARBA00038436"/>
    </source>
</evidence>
<evidence type="ECO:0000259" key="10">
    <source>
        <dbReference type="Pfam" id="PF04290"/>
    </source>
</evidence>
<accession>A0A1M7F0X4</accession>
<keyword evidence="6 9" id="KW-1133">Transmembrane helix</keyword>
<dbReference type="AlphaFoldDB" id="A0A1M7F0X4"/>
<evidence type="ECO:0000256" key="2">
    <source>
        <dbReference type="ARBA" id="ARBA00022448"/>
    </source>
</evidence>
<evidence type="ECO:0000256" key="1">
    <source>
        <dbReference type="ARBA" id="ARBA00004429"/>
    </source>
</evidence>
<comment type="similarity">
    <text evidence="8 9">Belongs to the TRAP transporter small permease family.</text>
</comment>
<sequence length="163" mass="17587">MRWIDRTASVIGGLSLVVLVTIVASAVFARYVMGQPLAWTEEAAGLLMVWIVMISAIGTEARGEHLTIDIIEGFLSPKGRRALIVVVGLLSIGLLGVIAWYGWVLAEASAMRRTNILRISWFWIYLPVTLGALGVIVVTLLRMAGHRPVSAPSVLSAHVEADA</sequence>
<dbReference type="GO" id="GO:0005886">
    <property type="term" value="C:plasma membrane"/>
    <property type="evidence" value="ECO:0007669"/>
    <property type="project" value="UniProtKB-SubCell"/>
</dbReference>
<reference evidence="12" key="1">
    <citation type="submission" date="2016-11" db="EMBL/GenBank/DDBJ databases">
        <authorList>
            <person name="Varghese N."/>
            <person name="Submissions S."/>
        </authorList>
    </citation>
    <scope>NUCLEOTIDE SEQUENCE [LARGE SCALE GENOMIC DNA]</scope>
    <source>
        <strain evidence="12">DSM 6637</strain>
    </source>
</reference>
<feature type="transmembrane region" description="Helical" evidence="9">
    <location>
        <begin position="43"/>
        <end position="61"/>
    </location>
</feature>
<dbReference type="RefSeq" id="WP_073063378.1">
    <property type="nucleotide sequence ID" value="NZ_FRCK01000002.1"/>
</dbReference>
<dbReference type="OrthoDB" id="7843639at2"/>
<evidence type="ECO:0000313" key="12">
    <source>
        <dbReference type="Proteomes" id="UP000184444"/>
    </source>
</evidence>
<comment type="function">
    <text evidence="9">Part of the tripartite ATP-independent periplasmic (TRAP) transport system.</text>
</comment>
<keyword evidence="3" id="KW-1003">Cell membrane</keyword>